<dbReference type="Proteomes" id="UP000683360">
    <property type="component" value="Unassembled WGS sequence"/>
</dbReference>
<evidence type="ECO:0000313" key="4">
    <source>
        <dbReference type="EMBL" id="CAG2256398.1"/>
    </source>
</evidence>
<dbReference type="OrthoDB" id="10035764at2759"/>
<protein>
    <recommendedName>
        <fullName evidence="3">Peptidase M12B domain-containing protein</fullName>
    </recommendedName>
</protein>
<dbReference type="EMBL" id="CAJPWZ010003303">
    <property type="protein sequence ID" value="CAG2256398.1"/>
    <property type="molecule type" value="Genomic_DNA"/>
</dbReference>
<dbReference type="Gene3D" id="3.40.390.10">
    <property type="entry name" value="Collagenase (Catalytic Domain)"/>
    <property type="match status" value="1"/>
</dbReference>
<reference evidence="4" key="1">
    <citation type="submission" date="2021-03" db="EMBL/GenBank/DDBJ databases">
        <authorList>
            <person name="Bekaert M."/>
        </authorList>
    </citation>
    <scope>NUCLEOTIDE SEQUENCE</scope>
</reference>
<feature type="domain" description="Peptidase M12B" evidence="3">
    <location>
        <begin position="33"/>
        <end position="188"/>
    </location>
</feature>
<feature type="binding site" evidence="1">
    <location>
        <position position="142"/>
    </location>
    <ligand>
        <name>Zn(2+)</name>
        <dbReference type="ChEBI" id="CHEBI:29105"/>
        <note>catalytic</note>
    </ligand>
</feature>
<dbReference type="GO" id="GO:0006508">
    <property type="term" value="P:proteolysis"/>
    <property type="evidence" value="ECO:0007669"/>
    <property type="project" value="InterPro"/>
</dbReference>
<dbReference type="GO" id="GO:0004222">
    <property type="term" value="F:metalloendopeptidase activity"/>
    <property type="evidence" value="ECO:0007669"/>
    <property type="project" value="InterPro"/>
</dbReference>
<evidence type="ECO:0000313" key="5">
    <source>
        <dbReference type="Proteomes" id="UP000683360"/>
    </source>
</evidence>
<sequence>MYMYNIRRDAPDIKIRVLLNAIIPVMAHEDAAVWSENPIKYTDTEIHLDADKALDDLAKYVYNNSYLMLDVDHVMAFTGQDLVRNNSGDLQKQVKGYTYVNNIEGIICKQPWYAVSIIESPAIGFVARTAAHEVAHNMRCGHDITPGCSTEEQFVMSPNFNIATYKYRTNPYKFSPCCIESIRAHLKNLSAMISNETTFEHRYECLNHHSAKDDFSYLDRSILPGQRYTLNDQCRYLLNDPNSFLCGICYYGNCVLNELIPTITSTEAANTTEFTTVESTTTEEQTTTGVTELITSTEEVTAVETELTTTTEEVTTVETELTTLTEEVTTVETELTTTTETSPPPEFTTETESTEEVTTSATELTTTTEDANLPQWSHWTLCRKNCVRLRFRYCGYMENTCKRRVKQYEDCTNDYCQEDTVFT</sequence>
<feature type="binding site" evidence="1">
    <location>
        <position position="132"/>
    </location>
    <ligand>
        <name>Zn(2+)</name>
        <dbReference type="ChEBI" id="CHEBI:29105"/>
        <note>catalytic</note>
    </ligand>
</feature>
<evidence type="ECO:0000256" key="1">
    <source>
        <dbReference type="PROSITE-ProRule" id="PRU00276"/>
    </source>
</evidence>
<accession>A0A8S3VI44</accession>
<keyword evidence="1" id="KW-0479">Metal-binding</keyword>
<keyword evidence="1" id="KW-0862">Zinc</keyword>
<feature type="active site" evidence="1">
    <location>
        <position position="133"/>
    </location>
</feature>
<name>A0A8S3VI44_MYTED</name>
<dbReference type="Pfam" id="PF01421">
    <property type="entry name" value="Reprolysin"/>
    <property type="match status" value="1"/>
</dbReference>
<evidence type="ECO:0000259" key="3">
    <source>
        <dbReference type="PROSITE" id="PS50215"/>
    </source>
</evidence>
<keyword evidence="5" id="KW-1185">Reference proteome</keyword>
<organism evidence="4 5">
    <name type="scientific">Mytilus edulis</name>
    <name type="common">Blue mussel</name>
    <dbReference type="NCBI Taxonomy" id="6550"/>
    <lineage>
        <taxon>Eukaryota</taxon>
        <taxon>Metazoa</taxon>
        <taxon>Spiralia</taxon>
        <taxon>Lophotrochozoa</taxon>
        <taxon>Mollusca</taxon>
        <taxon>Bivalvia</taxon>
        <taxon>Autobranchia</taxon>
        <taxon>Pteriomorphia</taxon>
        <taxon>Mytilida</taxon>
        <taxon>Mytiloidea</taxon>
        <taxon>Mytilidae</taxon>
        <taxon>Mytilinae</taxon>
        <taxon>Mytilus</taxon>
    </lineage>
</organism>
<comment type="caution">
    <text evidence="1">Lacks conserved residue(s) required for the propagation of feature annotation.</text>
</comment>
<dbReference type="AlphaFoldDB" id="A0A8S3VI44"/>
<feature type="region of interest" description="Disordered" evidence="2">
    <location>
        <begin position="331"/>
        <end position="366"/>
    </location>
</feature>
<feature type="binding site" evidence="1">
    <location>
        <position position="136"/>
    </location>
    <ligand>
        <name>Zn(2+)</name>
        <dbReference type="ChEBI" id="CHEBI:29105"/>
        <note>catalytic</note>
    </ligand>
</feature>
<dbReference type="SUPFAM" id="SSF55486">
    <property type="entry name" value="Metalloproteases ('zincins'), catalytic domain"/>
    <property type="match status" value="1"/>
</dbReference>
<dbReference type="GO" id="GO:0046872">
    <property type="term" value="F:metal ion binding"/>
    <property type="evidence" value="ECO:0007669"/>
    <property type="project" value="UniProtKB-KW"/>
</dbReference>
<dbReference type="PROSITE" id="PS50215">
    <property type="entry name" value="ADAM_MEPRO"/>
    <property type="match status" value="1"/>
</dbReference>
<evidence type="ECO:0000256" key="2">
    <source>
        <dbReference type="SAM" id="MobiDB-lite"/>
    </source>
</evidence>
<comment type="caution">
    <text evidence="4">The sequence shown here is derived from an EMBL/GenBank/DDBJ whole genome shotgun (WGS) entry which is preliminary data.</text>
</comment>
<dbReference type="InterPro" id="IPR001590">
    <property type="entry name" value="Peptidase_M12B"/>
</dbReference>
<gene>
    <name evidence="4" type="ORF">MEDL_67761</name>
</gene>
<proteinExistence type="predicted"/>
<dbReference type="InterPro" id="IPR024079">
    <property type="entry name" value="MetalloPept_cat_dom_sf"/>
</dbReference>